<evidence type="ECO:0000313" key="1">
    <source>
        <dbReference type="EMBL" id="GLC50671.1"/>
    </source>
</evidence>
<reference evidence="1 2" key="1">
    <citation type="journal article" date="2023" name="Commun. Biol.">
        <title>Reorganization of the ancestral sex-determining regions during the evolution of trioecy in Pleodorina starrii.</title>
        <authorList>
            <person name="Takahashi K."/>
            <person name="Suzuki S."/>
            <person name="Kawai-Toyooka H."/>
            <person name="Yamamoto K."/>
            <person name="Hamaji T."/>
            <person name="Ootsuki R."/>
            <person name="Yamaguchi H."/>
            <person name="Kawachi M."/>
            <person name="Higashiyama T."/>
            <person name="Nozaki H."/>
        </authorList>
    </citation>
    <scope>NUCLEOTIDE SEQUENCE [LARGE SCALE GENOMIC DNA]</scope>
    <source>
        <strain evidence="1 2">NIES-4479</strain>
    </source>
</reference>
<name>A0A9W6F012_9CHLO</name>
<dbReference type="OrthoDB" id="527846at2759"/>
<proteinExistence type="predicted"/>
<organism evidence="1 2">
    <name type="scientific">Pleodorina starrii</name>
    <dbReference type="NCBI Taxonomy" id="330485"/>
    <lineage>
        <taxon>Eukaryota</taxon>
        <taxon>Viridiplantae</taxon>
        <taxon>Chlorophyta</taxon>
        <taxon>core chlorophytes</taxon>
        <taxon>Chlorophyceae</taxon>
        <taxon>CS clade</taxon>
        <taxon>Chlamydomonadales</taxon>
        <taxon>Volvocaceae</taxon>
        <taxon>Pleodorina</taxon>
    </lineage>
</organism>
<protein>
    <submittedName>
        <fullName evidence="1">Uncharacterized protein</fullName>
    </submittedName>
</protein>
<dbReference type="Pfam" id="PF15003">
    <property type="entry name" value="HAUS2"/>
    <property type="match status" value="1"/>
</dbReference>
<dbReference type="AlphaFoldDB" id="A0A9W6F012"/>
<gene>
    <name evidence="1" type="primary">PLEST006033</name>
    <name evidence="1" type="ORF">PLESTB_000405800</name>
</gene>
<dbReference type="Proteomes" id="UP001165080">
    <property type="component" value="Unassembled WGS sequence"/>
</dbReference>
<dbReference type="EMBL" id="BRXU01000003">
    <property type="protein sequence ID" value="GLC50671.1"/>
    <property type="molecule type" value="Genomic_DNA"/>
</dbReference>
<dbReference type="InterPro" id="IPR028346">
    <property type="entry name" value="HAUS2"/>
</dbReference>
<keyword evidence="2" id="KW-1185">Reference proteome</keyword>
<comment type="caution">
    <text evidence="1">The sequence shown here is derived from an EMBL/GenBank/DDBJ whole genome shotgun (WGS) entry which is preliminary data.</text>
</comment>
<evidence type="ECO:0000313" key="2">
    <source>
        <dbReference type="Proteomes" id="UP001165080"/>
    </source>
</evidence>
<dbReference type="GO" id="GO:0031023">
    <property type="term" value="P:microtubule organizing center organization"/>
    <property type="evidence" value="ECO:0007669"/>
    <property type="project" value="InterPro"/>
</dbReference>
<dbReference type="GO" id="GO:0051225">
    <property type="term" value="P:spindle assembly"/>
    <property type="evidence" value="ECO:0007669"/>
    <property type="project" value="InterPro"/>
</dbReference>
<sequence length="201" mass="21728">MQNAGSTTNPFASILATAQLNGVPLPRAPASLPTQLTAAAGLVDVGNAHHAALCKVQSLRAHKDAPLAADLLTQQALYKLLHTANSNNRHIVTGQQEIAARVRALRSKECIPVERQHQQDFIALLRAVLEGGSTLQQMYEDITWALNTMEPGAAWEDRLQPIVGLLASCHAYEACLSQQDQLLSQSRHTGMQQAKSNTSTH</sequence>
<accession>A0A9W6F012</accession>